<sequence length="355" mass="37297">MFRGRGRSSKIVLIGIALLMLFSMVPLTAMAAEPTFTLSVSPETSSEGQQVNVKVIGSDLADVYGYELKLTFDAQQLSYVKTVSALSGFSVPPKDTTGGKLVFAHTKIGNTAGVNGTVELATITFTALSKVAGEALVTLDNVRLVKSDLKASDVAAKATANIKITAVEEVKPITFTDLDGHWAKNAIERAATLGIVNGYTDGTFRPTNNVTRAEFTAMIARAFSLESASGVTPEFADAAQLPNWAKTAIAEAAAAGIVTGYADKTFRPNQLITRTEMTAILVRVLDLQLDANAQLTFADTDKIAAWARPSVAAAVKAGIVKGSGGNNFTPMSNASRAEAVSVIISGLDYLAAQQQ</sequence>
<name>A0A7W5FKY3_9BACL</name>
<feature type="domain" description="SLH" evidence="2">
    <location>
        <begin position="235"/>
        <end position="295"/>
    </location>
</feature>
<dbReference type="GO" id="GO:0000272">
    <property type="term" value="P:polysaccharide catabolic process"/>
    <property type="evidence" value="ECO:0007669"/>
    <property type="project" value="InterPro"/>
</dbReference>
<dbReference type="InterPro" id="IPR051465">
    <property type="entry name" value="Cell_Envelope_Struct_Comp"/>
</dbReference>
<dbReference type="CDD" id="cd08547">
    <property type="entry name" value="Type_II_cohesin"/>
    <property type="match status" value="1"/>
</dbReference>
<dbReference type="Gene3D" id="2.60.40.680">
    <property type="match status" value="1"/>
</dbReference>
<evidence type="ECO:0000259" key="2">
    <source>
        <dbReference type="PROSITE" id="PS51272"/>
    </source>
</evidence>
<dbReference type="AlphaFoldDB" id="A0A7W5FKY3"/>
<dbReference type="GO" id="GO:0030246">
    <property type="term" value="F:carbohydrate binding"/>
    <property type="evidence" value="ECO:0007669"/>
    <property type="project" value="InterPro"/>
</dbReference>
<dbReference type="EMBL" id="JACHXK010000001">
    <property type="protein sequence ID" value="MBB3108640.1"/>
    <property type="molecule type" value="Genomic_DNA"/>
</dbReference>
<dbReference type="SUPFAM" id="SSF49384">
    <property type="entry name" value="Carbohydrate-binding domain"/>
    <property type="match status" value="1"/>
</dbReference>
<protein>
    <recommendedName>
        <fullName evidence="2">SLH domain-containing protein</fullName>
    </recommendedName>
</protein>
<proteinExistence type="predicted"/>
<dbReference type="Pfam" id="PF00963">
    <property type="entry name" value="Cohesin"/>
    <property type="match status" value="1"/>
</dbReference>
<keyword evidence="4" id="KW-1185">Reference proteome</keyword>
<feature type="domain" description="SLH" evidence="2">
    <location>
        <begin position="297"/>
        <end position="355"/>
    </location>
</feature>
<accession>A0A7W5FKY3</accession>
<dbReference type="Proteomes" id="UP000570361">
    <property type="component" value="Unassembled WGS sequence"/>
</dbReference>
<evidence type="ECO:0000313" key="3">
    <source>
        <dbReference type="EMBL" id="MBB3108640.1"/>
    </source>
</evidence>
<evidence type="ECO:0000256" key="1">
    <source>
        <dbReference type="SAM" id="SignalP"/>
    </source>
</evidence>
<dbReference type="InterPro" id="IPR008965">
    <property type="entry name" value="CBM2/CBM3_carb-bd_dom_sf"/>
</dbReference>
<feature type="chain" id="PRO_5031255464" description="SLH domain-containing protein" evidence="1">
    <location>
        <begin position="32"/>
        <end position="355"/>
    </location>
</feature>
<dbReference type="InterPro" id="IPR001119">
    <property type="entry name" value="SLH_dom"/>
</dbReference>
<organism evidence="3 4">
    <name type="scientific">Paenibacillus phyllosphaerae</name>
    <dbReference type="NCBI Taxonomy" id="274593"/>
    <lineage>
        <taxon>Bacteria</taxon>
        <taxon>Bacillati</taxon>
        <taxon>Bacillota</taxon>
        <taxon>Bacilli</taxon>
        <taxon>Bacillales</taxon>
        <taxon>Paenibacillaceae</taxon>
        <taxon>Paenibacillus</taxon>
    </lineage>
</organism>
<keyword evidence="1" id="KW-0732">Signal</keyword>
<feature type="domain" description="SLH" evidence="2">
    <location>
        <begin position="170"/>
        <end position="233"/>
    </location>
</feature>
<dbReference type="PANTHER" id="PTHR43308">
    <property type="entry name" value="OUTER MEMBRANE PROTEIN ALPHA-RELATED"/>
    <property type="match status" value="1"/>
</dbReference>
<dbReference type="PANTHER" id="PTHR43308:SF5">
    <property type="entry name" value="S-LAYER PROTEIN _ PEPTIDOGLYCAN ENDO-BETA-N-ACETYLGLUCOSAMINIDASE"/>
    <property type="match status" value="1"/>
</dbReference>
<dbReference type="RefSeq" id="WP_183596917.1">
    <property type="nucleotide sequence ID" value="NZ_JACHXK010000001.1"/>
</dbReference>
<reference evidence="3 4" key="1">
    <citation type="submission" date="2020-08" db="EMBL/GenBank/DDBJ databases">
        <title>Genomic Encyclopedia of Type Strains, Phase III (KMG-III): the genomes of soil and plant-associated and newly described type strains.</title>
        <authorList>
            <person name="Whitman W."/>
        </authorList>
    </citation>
    <scope>NUCLEOTIDE SEQUENCE [LARGE SCALE GENOMIC DNA]</scope>
    <source>
        <strain evidence="3 4">CECT 5862</strain>
    </source>
</reference>
<dbReference type="InterPro" id="IPR002102">
    <property type="entry name" value="Cohesin_dom"/>
</dbReference>
<comment type="caution">
    <text evidence="3">The sequence shown here is derived from an EMBL/GenBank/DDBJ whole genome shotgun (WGS) entry which is preliminary data.</text>
</comment>
<gene>
    <name evidence="3" type="ORF">FHS18_000668</name>
</gene>
<dbReference type="PROSITE" id="PS51272">
    <property type="entry name" value="SLH"/>
    <property type="match status" value="3"/>
</dbReference>
<evidence type="ECO:0000313" key="4">
    <source>
        <dbReference type="Proteomes" id="UP000570361"/>
    </source>
</evidence>
<feature type="signal peptide" evidence="1">
    <location>
        <begin position="1"/>
        <end position="31"/>
    </location>
</feature>
<dbReference type="Pfam" id="PF00395">
    <property type="entry name" value="SLH"/>
    <property type="match status" value="3"/>
</dbReference>